<evidence type="ECO:0000313" key="3">
    <source>
        <dbReference type="EMBL" id="WBA07785.1"/>
    </source>
</evidence>
<dbReference type="Pfam" id="PF01832">
    <property type="entry name" value="Glucosaminidase"/>
    <property type="match status" value="1"/>
</dbReference>
<evidence type="ECO:0000259" key="2">
    <source>
        <dbReference type="SMART" id="SM00047"/>
    </source>
</evidence>
<dbReference type="GO" id="GO:0004040">
    <property type="term" value="F:amidase activity"/>
    <property type="evidence" value="ECO:0007669"/>
    <property type="project" value="InterPro"/>
</dbReference>
<evidence type="ECO:0000313" key="4">
    <source>
        <dbReference type="Proteomes" id="UP001164748"/>
    </source>
</evidence>
<feature type="domain" description="Mannosyl-glycoprotein endo-beta-N-acetylglucosamidase-like" evidence="2">
    <location>
        <begin position="89"/>
        <end position="230"/>
    </location>
</feature>
<dbReference type="Proteomes" id="UP001164748">
    <property type="component" value="Chromosome"/>
</dbReference>
<dbReference type="Gene3D" id="1.10.530.10">
    <property type="match status" value="1"/>
</dbReference>
<sequence>MKHRTFVFIGMAIFAVTITILISCQRPQAPLVPDFQSFAAGAERKQAFFDYFTPVVNAINSQILADRTALLAWHARKSELSSREIKRVQALAEQYELADFDVGHDADWMALIQRVDIIPPSLVLAQAANESAWGTSRFAREGNNYFGQWCFSKGCGLVPKQRAEGKVHEVAAFDNPQASVQSYVNNLNTHAAYQGLREIRANLREQNKPLSGAALANGLVRYSERGQAYVDELQAMIRHNQLDRLDQPSSSSNND</sequence>
<dbReference type="RefSeq" id="WP_269578381.1">
    <property type="nucleotide sequence ID" value="NZ_CP114588.1"/>
</dbReference>
<gene>
    <name evidence="3" type="ORF">N8M53_07910</name>
</gene>
<dbReference type="PANTHER" id="PTHR40572:SF1">
    <property type="entry name" value="PROTEIN BAX"/>
    <property type="match status" value="1"/>
</dbReference>
<name>A0AA47LQK3_9GAMM</name>
<evidence type="ECO:0000256" key="1">
    <source>
        <dbReference type="SAM" id="Phobius"/>
    </source>
</evidence>
<dbReference type="PANTHER" id="PTHR40572">
    <property type="entry name" value="PROTEIN BAX"/>
    <property type="match status" value="1"/>
</dbReference>
<protein>
    <submittedName>
        <fullName evidence="3">Glucosaminidase domain-containing protein</fullName>
    </submittedName>
</protein>
<dbReference type="InterPro" id="IPR002901">
    <property type="entry name" value="MGlyc_endo_b_GlcNAc-like_dom"/>
</dbReference>
<reference evidence="3" key="1">
    <citation type="submission" date="2022-09" db="EMBL/GenBank/DDBJ databases">
        <authorList>
            <person name="Li Z.-J."/>
        </authorList>
    </citation>
    <scope>NUCLEOTIDE SEQUENCE</scope>
    <source>
        <strain evidence="3">TGB11</strain>
    </source>
</reference>
<feature type="transmembrane region" description="Helical" evidence="1">
    <location>
        <begin position="6"/>
        <end position="24"/>
    </location>
</feature>
<organism evidence="3 4">
    <name type="scientific">Salinivibrio kushneri</name>
    <dbReference type="NCBI Taxonomy" id="1908198"/>
    <lineage>
        <taxon>Bacteria</taxon>
        <taxon>Pseudomonadati</taxon>
        <taxon>Pseudomonadota</taxon>
        <taxon>Gammaproteobacteria</taxon>
        <taxon>Vibrionales</taxon>
        <taxon>Vibrionaceae</taxon>
        <taxon>Salinivibrio</taxon>
    </lineage>
</organism>
<dbReference type="AlphaFoldDB" id="A0AA47LQK3"/>
<dbReference type="EMBL" id="CP114588">
    <property type="protein sequence ID" value="WBA07785.1"/>
    <property type="molecule type" value="Genomic_DNA"/>
</dbReference>
<proteinExistence type="predicted"/>
<dbReference type="PROSITE" id="PS51257">
    <property type="entry name" value="PROKAR_LIPOPROTEIN"/>
    <property type="match status" value="1"/>
</dbReference>
<keyword evidence="1" id="KW-0812">Transmembrane</keyword>
<keyword evidence="1" id="KW-0472">Membrane</keyword>
<keyword evidence="1" id="KW-1133">Transmembrane helix</keyword>
<dbReference type="InterPro" id="IPR053195">
    <property type="entry name" value="Bax-like"/>
</dbReference>
<accession>A0AA47LQK3</accession>
<dbReference type="SMART" id="SM00047">
    <property type="entry name" value="LYZ2"/>
    <property type="match status" value="1"/>
</dbReference>